<accession>A0AAW4MPR1</accession>
<dbReference type="Pfam" id="PF03734">
    <property type="entry name" value="YkuD"/>
    <property type="match status" value="1"/>
</dbReference>
<evidence type="ECO:0000313" key="4">
    <source>
        <dbReference type="Proteomes" id="UP001196408"/>
    </source>
</evidence>
<evidence type="ECO:0000313" key="5">
    <source>
        <dbReference type="Proteomes" id="UP001197492"/>
    </source>
</evidence>
<organism evidence="2 4">
    <name type="scientific">Catenibacterium mitsuokai</name>
    <dbReference type="NCBI Taxonomy" id="100886"/>
    <lineage>
        <taxon>Bacteria</taxon>
        <taxon>Bacillati</taxon>
        <taxon>Bacillota</taxon>
        <taxon>Erysipelotrichia</taxon>
        <taxon>Erysipelotrichales</taxon>
        <taxon>Coprobacillaceae</taxon>
        <taxon>Catenibacterium</taxon>
    </lineage>
</organism>
<dbReference type="EMBL" id="JAHOEL010000011">
    <property type="protein sequence ID" value="MBV3392190.1"/>
    <property type="molecule type" value="Genomic_DNA"/>
</dbReference>
<sequence length="197" mass="23127">MDIDSLKASKKTDQLFLVCVDHYDTSHATFYYYKKEEKWELVLQTPALIGQRGMGEGKEGARQTPIGEYTFGKLMGIASDPGTIMPYHQITEDDYWCGEQYYNEFVDEKTMDHSHCTKENDEHLIDYTKPYEYTAFFNYNKECIKGRGSAYFFHCFGTHDYTMGCVALHHDIVKYLFTIIDEKTIMIIDSYDNLYKY</sequence>
<comment type="caution">
    <text evidence="2">The sequence shown here is derived from an EMBL/GenBank/DDBJ whole genome shotgun (WGS) entry which is preliminary data.</text>
</comment>
<keyword evidence="5" id="KW-1185">Reference proteome</keyword>
<reference evidence="2 5" key="1">
    <citation type="submission" date="2021-06" db="EMBL/GenBank/DDBJ databases">
        <title>Collection of gut derived symbiotic bacterial strains cultured from healthy donors.</title>
        <authorList>
            <person name="Lin H."/>
            <person name="Littmann E."/>
            <person name="Pamer E.G."/>
        </authorList>
    </citation>
    <scope>NUCLEOTIDE SEQUENCE</scope>
    <source>
        <strain evidence="3 5">MSK.21.70</strain>
        <strain evidence="2">MSK.21.82</strain>
    </source>
</reference>
<dbReference type="InterPro" id="IPR005490">
    <property type="entry name" value="LD_TPept_cat_dom"/>
</dbReference>
<proteinExistence type="predicted"/>
<dbReference type="PANTHER" id="PTHR38589:SF1">
    <property type="entry name" value="BLR0621 PROTEIN"/>
    <property type="match status" value="1"/>
</dbReference>
<evidence type="ECO:0000259" key="1">
    <source>
        <dbReference type="Pfam" id="PF03734"/>
    </source>
</evidence>
<name>A0AAW4MPR1_9FIRM</name>
<dbReference type="GO" id="GO:0016740">
    <property type="term" value="F:transferase activity"/>
    <property type="evidence" value="ECO:0007669"/>
    <property type="project" value="InterPro"/>
</dbReference>
<feature type="domain" description="L,D-TPase catalytic" evidence="1">
    <location>
        <begin position="25"/>
        <end position="188"/>
    </location>
</feature>
<evidence type="ECO:0000313" key="3">
    <source>
        <dbReference type="EMBL" id="MBV3392190.1"/>
    </source>
</evidence>
<protein>
    <submittedName>
        <fullName evidence="2">L,D-transpeptidase family protein</fullName>
    </submittedName>
</protein>
<dbReference type="AlphaFoldDB" id="A0AAW4MPR1"/>
<evidence type="ECO:0000313" key="2">
    <source>
        <dbReference type="EMBL" id="MBV3382098.1"/>
    </source>
</evidence>
<dbReference type="RefSeq" id="WP_217747132.1">
    <property type="nucleotide sequence ID" value="NZ_JAHOEB010000009.1"/>
</dbReference>
<gene>
    <name evidence="2" type="ORF">KSV97_02425</name>
    <name evidence="3" type="ORF">KSW06_02780</name>
</gene>
<dbReference type="EMBL" id="JAHOEF010000009">
    <property type="protein sequence ID" value="MBV3382098.1"/>
    <property type="molecule type" value="Genomic_DNA"/>
</dbReference>
<dbReference type="Proteomes" id="UP001197492">
    <property type="component" value="Unassembled WGS sequence"/>
</dbReference>
<dbReference type="PANTHER" id="PTHR38589">
    <property type="entry name" value="BLR0621 PROTEIN"/>
    <property type="match status" value="1"/>
</dbReference>
<dbReference type="Proteomes" id="UP001196408">
    <property type="component" value="Unassembled WGS sequence"/>
</dbReference>